<dbReference type="PANTHER" id="PTHR38039">
    <property type="entry name" value="TOXIN YOEB"/>
    <property type="match status" value="1"/>
</dbReference>
<dbReference type="GO" id="GO:0006401">
    <property type="term" value="P:RNA catabolic process"/>
    <property type="evidence" value="ECO:0007669"/>
    <property type="project" value="InterPro"/>
</dbReference>
<dbReference type="InterPro" id="IPR035093">
    <property type="entry name" value="RelE/ParE_toxin_dom_sf"/>
</dbReference>
<dbReference type="EMBL" id="CP027845">
    <property type="protein sequence ID" value="AVP87950.1"/>
    <property type="molecule type" value="Genomic_DNA"/>
</dbReference>
<comment type="similarity">
    <text evidence="1">Belongs to the YoeB family.</text>
</comment>
<dbReference type="NCBIfam" id="TIGR02116">
    <property type="entry name" value="toxin_Txe_YoeB"/>
    <property type="match status" value="1"/>
</dbReference>
<name>A0A2P1P9M5_9RICK</name>
<evidence type="ECO:0000313" key="8">
    <source>
        <dbReference type="Proteomes" id="UP000241762"/>
    </source>
</evidence>
<dbReference type="InterPro" id="IPR009614">
    <property type="entry name" value="YoeB_toxin"/>
</dbReference>
<dbReference type="Gene3D" id="3.30.2310.20">
    <property type="entry name" value="RelE-like"/>
    <property type="match status" value="1"/>
</dbReference>
<dbReference type="OrthoDB" id="9801102at2"/>
<evidence type="ECO:0000256" key="1">
    <source>
        <dbReference type="ARBA" id="ARBA00008172"/>
    </source>
</evidence>
<proteinExistence type="inferred from homology"/>
<sequence>MDILFHKNAWEDYVYFLEHDKKIIVKINQIIKDITRNPFHGIGKPEALKHTLSGLWSRRINHEHRLVYTVKDSTIYILQCRYHY</sequence>
<reference evidence="7 8" key="1">
    <citation type="submission" date="2018-03" db="EMBL/GenBank/DDBJ databases">
        <title>A gene transfer event suggests a long-term partnership between eustigmatophyte algae and a novel lineage of endosymbiotic bacteria.</title>
        <authorList>
            <person name="Yurchenko T."/>
            <person name="Sevcikova T."/>
            <person name="Pribyl P."/>
            <person name="El Karkouri K."/>
            <person name="Klimes V."/>
            <person name="Amaral R."/>
            <person name="Zbrankova V."/>
            <person name="Kim E."/>
            <person name="Raoult D."/>
            <person name="Santos L.M.A."/>
            <person name="Elias M."/>
        </authorList>
    </citation>
    <scope>NUCLEOTIDE SEQUENCE [LARGE SCALE GENOMIC DNA]</scope>
    <source>
        <strain evidence="7">CCALA 838</strain>
    </source>
</reference>
<accession>A0A2P1P9M5</accession>
<dbReference type="KEGG" id="ptc:phytr_10220"/>
<keyword evidence="4" id="KW-0255">Endonuclease</keyword>
<dbReference type="AlphaFoldDB" id="A0A2P1P9M5"/>
<organism evidence="7 8">
    <name type="scientific">Candidatus Phycorickettsia trachydisci</name>
    <dbReference type="NCBI Taxonomy" id="2115978"/>
    <lineage>
        <taxon>Bacteria</taxon>
        <taxon>Pseudomonadati</taxon>
        <taxon>Pseudomonadota</taxon>
        <taxon>Alphaproteobacteria</taxon>
        <taxon>Rickettsiales</taxon>
        <taxon>Rickettsiaceae</taxon>
        <taxon>Candidatus Phycorickettsia</taxon>
    </lineage>
</organism>
<dbReference type="GO" id="GO:0004519">
    <property type="term" value="F:endonuclease activity"/>
    <property type="evidence" value="ECO:0007669"/>
    <property type="project" value="UniProtKB-KW"/>
</dbReference>
<evidence type="ECO:0000256" key="3">
    <source>
        <dbReference type="ARBA" id="ARBA00022722"/>
    </source>
</evidence>
<dbReference type="Proteomes" id="UP000241762">
    <property type="component" value="Chromosome"/>
</dbReference>
<evidence type="ECO:0000313" key="7">
    <source>
        <dbReference type="EMBL" id="AVP87950.1"/>
    </source>
</evidence>
<dbReference type="PANTHER" id="PTHR38039:SF1">
    <property type="entry name" value="TOXIN YOEB"/>
    <property type="match status" value="1"/>
</dbReference>
<evidence type="ECO:0000256" key="2">
    <source>
        <dbReference type="ARBA" id="ARBA00022649"/>
    </source>
</evidence>
<evidence type="ECO:0000256" key="5">
    <source>
        <dbReference type="ARBA" id="ARBA00022801"/>
    </source>
</evidence>
<gene>
    <name evidence="7" type="ORF">phytr_10220</name>
</gene>
<keyword evidence="8" id="KW-1185">Reference proteome</keyword>
<evidence type="ECO:0000256" key="6">
    <source>
        <dbReference type="ARBA" id="ARBA00030388"/>
    </source>
</evidence>
<evidence type="ECO:0000256" key="4">
    <source>
        <dbReference type="ARBA" id="ARBA00022759"/>
    </source>
</evidence>
<keyword evidence="2" id="KW-1277">Toxin-antitoxin system</keyword>
<dbReference type="GO" id="GO:0016787">
    <property type="term" value="F:hydrolase activity"/>
    <property type="evidence" value="ECO:0007669"/>
    <property type="project" value="UniProtKB-KW"/>
</dbReference>
<protein>
    <recommendedName>
        <fullName evidence="6">Putative mRNA interferase YoeB</fullName>
    </recommendedName>
</protein>
<keyword evidence="5" id="KW-0378">Hydrolase</keyword>
<dbReference type="GO" id="GO:0045892">
    <property type="term" value="P:negative regulation of DNA-templated transcription"/>
    <property type="evidence" value="ECO:0007669"/>
    <property type="project" value="TreeGrafter"/>
</dbReference>
<keyword evidence="3" id="KW-0540">Nuclease</keyword>
<dbReference type="RefSeq" id="WP_106874783.1">
    <property type="nucleotide sequence ID" value="NZ_CP027845.1"/>
</dbReference>
<dbReference type="SUPFAM" id="SSF143011">
    <property type="entry name" value="RelE-like"/>
    <property type="match status" value="1"/>
</dbReference>
<dbReference type="Pfam" id="PF06769">
    <property type="entry name" value="YoeB_toxin"/>
    <property type="match status" value="1"/>
</dbReference>